<keyword evidence="1" id="KW-0614">Plasmid</keyword>
<organism evidence="1 2">
    <name type="scientific">Paracoccus tegillarcae</name>
    <dbReference type="NCBI Taxonomy" id="1529068"/>
    <lineage>
        <taxon>Bacteria</taxon>
        <taxon>Pseudomonadati</taxon>
        <taxon>Pseudomonadota</taxon>
        <taxon>Alphaproteobacteria</taxon>
        <taxon>Rhodobacterales</taxon>
        <taxon>Paracoccaceae</taxon>
        <taxon>Paracoccus</taxon>
    </lineage>
</organism>
<dbReference type="Proteomes" id="UP000233742">
    <property type="component" value="Plasmid pBM151"/>
</dbReference>
<accession>A0A2K9EUZ6</accession>
<keyword evidence="2" id="KW-1185">Reference proteome</keyword>
<sequence length="109" mass="12586">MNGDQLLHSYWRHHEWQLTPVGIRLHEFAANDGFPPDLRVSPASYRPVPECRLIQIAADATLHRRMSAVRPMGLRWCEFRCAENEWRLSPNFCSRNAAPPHVGFPPKLS</sequence>
<dbReference type="KEGG" id="paro:CUV01_18665"/>
<dbReference type="EMBL" id="CP025409">
    <property type="protein sequence ID" value="AUH35605.1"/>
    <property type="molecule type" value="Genomic_DNA"/>
</dbReference>
<evidence type="ECO:0000313" key="1">
    <source>
        <dbReference type="EMBL" id="AUH35605.1"/>
    </source>
</evidence>
<gene>
    <name evidence="1" type="ORF">CUV01_18665</name>
</gene>
<dbReference type="AlphaFoldDB" id="A0A2K9EUZ6"/>
<evidence type="ECO:0000313" key="2">
    <source>
        <dbReference type="Proteomes" id="UP000233742"/>
    </source>
</evidence>
<name>A0A2K9EUZ6_9RHOB</name>
<reference evidence="1 2" key="1">
    <citation type="submission" date="2017-12" db="EMBL/GenBank/DDBJ databases">
        <authorList>
            <person name="Hurst M.R.H."/>
        </authorList>
    </citation>
    <scope>NUCLEOTIDE SEQUENCE [LARGE SCALE GENOMIC DNA]</scope>
    <source>
        <strain evidence="1 2">BM15</strain>
        <plasmid evidence="2">Plasmid pbm151</plasmid>
    </source>
</reference>
<geneLocation type="plasmid" evidence="2">
    <name>pbm151</name>
</geneLocation>
<protein>
    <submittedName>
        <fullName evidence="1">Uncharacterized protein</fullName>
    </submittedName>
</protein>
<proteinExistence type="predicted"/>